<protein>
    <submittedName>
        <fullName evidence="2">Sensory box histidine kinase/response regulator</fullName>
    </submittedName>
</protein>
<organism evidence="2 3">
    <name type="scientific">Xenorhabdus bovienii str. puntauvense</name>
    <dbReference type="NCBI Taxonomy" id="1398201"/>
    <lineage>
        <taxon>Bacteria</taxon>
        <taxon>Pseudomonadati</taxon>
        <taxon>Pseudomonadota</taxon>
        <taxon>Gammaproteobacteria</taxon>
        <taxon>Enterobacterales</taxon>
        <taxon>Morganellaceae</taxon>
        <taxon>Xenorhabdus</taxon>
    </lineage>
</organism>
<dbReference type="HOGENOM" id="CLU_209822_0_0_6"/>
<keyword evidence="2" id="KW-0808">Transferase</keyword>
<comment type="caution">
    <text evidence="2">The sequence shown here is derived from an EMBL/GenBank/DDBJ whole genome shotgun (WGS) entry which is preliminary data.</text>
</comment>
<dbReference type="RefSeq" id="WP_038218603.1">
    <property type="nucleotide sequence ID" value="NZ_CAWLWN010000248.1"/>
</dbReference>
<evidence type="ECO:0000313" key="2">
    <source>
        <dbReference type="EMBL" id="CDG98054.1"/>
    </source>
</evidence>
<keyword evidence="1" id="KW-0175">Coiled coil</keyword>
<dbReference type="Proteomes" id="UP000028511">
    <property type="component" value="Unassembled WGS sequence"/>
</dbReference>
<proteinExistence type="predicted"/>
<dbReference type="EMBL" id="CBSW010000216">
    <property type="protein sequence ID" value="CDG98054.1"/>
    <property type="molecule type" value="Genomic_DNA"/>
</dbReference>
<name>A0A077NH19_XENBV</name>
<gene>
    <name evidence="2" type="ORF">XBP1_2930018</name>
</gene>
<keyword evidence="2" id="KW-0418">Kinase</keyword>
<dbReference type="GO" id="GO:0016301">
    <property type="term" value="F:kinase activity"/>
    <property type="evidence" value="ECO:0007669"/>
    <property type="project" value="UniProtKB-KW"/>
</dbReference>
<sequence length="60" mass="7008">MSIEERLDRLESAVKIMSMKMANQELEECNAEIEKTTKRLEILKQSRDNHLAVIRSGNYL</sequence>
<dbReference type="AlphaFoldDB" id="A0A077NH19"/>
<reference evidence="2" key="1">
    <citation type="submission" date="2013-07" db="EMBL/GenBank/DDBJ databases">
        <title>Sub-species coevolution in mutualistic symbiosis.</title>
        <authorList>
            <person name="Murfin K."/>
            <person name="Klassen J."/>
            <person name="Lee M."/>
            <person name="Forst S."/>
            <person name="Stock P."/>
            <person name="Goodrich-Blair H."/>
        </authorList>
    </citation>
    <scope>NUCLEOTIDE SEQUENCE [LARGE SCALE GENOMIC DNA]</scope>
    <source>
        <strain evidence="2">Puntauvense</strain>
    </source>
</reference>
<evidence type="ECO:0000313" key="3">
    <source>
        <dbReference type="Proteomes" id="UP000028511"/>
    </source>
</evidence>
<evidence type="ECO:0000256" key="1">
    <source>
        <dbReference type="SAM" id="Coils"/>
    </source>
</evidence>
<accession>A0A077NH19</accession>
<feature type="coiled-coil region" evidence="1">
    <location>
        <begin position="7"/>
        <end position="46"/>
    </location>
</feature>